<dbReference type="Proteomes" id="UP001447188">
    <property type="component" value="Unassembled WGS sequence"/>
</dbReference>
<evidence type="ECO:0000313" key="1">
    <source>
        <dbReference type="EMBL" id="KAL0631831.1"/>
    </source>
</evidence>
<comment type="caution">
    <text evidence="1">The sequence shown here is derived from an EMBL/GenBank/DDBJ whole genome shotgun (WGS) entry which is preliminary data.</text>
</comment>
<reference evidence="1 2" key="1">
    <citation type="submission" date="2024-02" db="EMBL/GenBank/DDBJ databases">
        <title>Discinaceae phylogenomics.</title>
        <authorList>
            <person name="Dirks A.C."/>
            <person name="James T.Y."/>
        </authorList>
    </citation>
    <scope>NUCLEOTIDE SEQUENCE [LARGE SCALE GENOMIC DNA]</scope>
    <source>
        <strain evidence="1 2">ACD0624</strain>
    </source>
</reference>
<evidence type="ECO:0000313" key="2">
    <source>
        <dbReference type="Proteomes" id="UP001447188"/>
    </source>
</evidence>
<protein>
    <submittedName>
        <fullName evidence="1">Uncharacterized protein</fullName>
    </submittedName>
</protein>
<keyword evidence="2" id="KW-1185">Reference proteome</keyword>
<sequence length="274" mass="30023">MDRLRAHLEDPMAENGRRALVNLTAITNRKRPIPTDDATVISKKARTNSAIEPPIKPVDFTHLNSFGPRLALSDLPSITRELSACRSVAIATNFITHQQLSQLDPIGAAKHAMTEIESVLWTVFQTNPSGIRERLPVIDWTTCKVEIAPSSQKRFLRRAQAINTVYGTTVVDCENAKWFTLNHKSPLLLMKAVDRMQAAERISVRSPLETYAALVKIEIACLHHVIAIASDALLAEAGAGEITESLSVVSERGKELKAYLDTHIAAPGGHPTAV</sequence>
<organism evidence="1 2">
    <name type="scientific">Discina gigas</name>
    <dbReference type="NCBI Taxonomy" id="1032678"/>
    <lineage>
        <taxon>Eukaryota</taxon>
        <taxon>Fungi</taxon>
        <taxon>Dikarya</taxon>
        <taxon>Ascomycota</taxon>
        <taxon>Pezizomycotina</taxon>
        <taxon>Pezizomycetes</taxon>
        <taxon>Pezizales</taxon>
        <taxon>Discinaceae</taxon>
        <taxon>Discina</taxon>
    </lineage>
</organism>
<name>A0ABR3G7P2_9PEZI</name>
<proteinExistence type="predicted"/>
<dbReference type="EMBL" id="JBBBZM010000206">
    <property type="protein sequence ID" value="KAL0631831.1"/>
    <property type="molecule type" value="Genomic_DNA"/>
</dbReference>
<accession>A0ABR3G7P2</accession>
<gene>
    <name evidence="1" type="ORF">Q9L58_009293</name>
</gene>